<organism evidence="1 2">
    <name type="scientific">Micromonospora arida</name>
    <dbReference type="NCBI Taxonomy" id="2203715"/>
    <lineage>
        <taxon>Bacteria</taxon>
        <taxon>Bacillati</taxon>
        <taxon>Actinomycetota</taxon>
        <taxon>Actinomycetes</taxon>
        <taxon>Micromonosporales</taxon>
        <taxon>Micromonosporaceae</taxon>
        <taxon>Micromonospora</taxon>
    </lineage>
</organism>
<accession>A0A3N9XL61</accession>
<sequence length="62" mass="6695">MGVLARWLVDPRNAVDQTGSDKLDVRIGGLHVLWRIAEPSAYAAQSASRRTVGPAAARRPRG</sequence>
<name>A0A3N9XL61_9ACTN</name>
<evidence type="ECO:0000313" key="2">
    <source>
        <dbReference type="Proteomes" id="UP000266889"/>
    </source>
</evidence>
<reference evidence="1 2" key="1">
    <citation type="submission" date="2018-05" db="EMBL/GenBank/DDBJ databases">
        <title>Micromonospora from Atacama Desert.</title>
        <authorList>
            <person name="Carro L."/>
            <person name="Goodfellow M."/>
            <person name="Klenk H.-P."/>
        </authorList>
    </citation>
    <scope>NUCLEOTIDE SEQUENCE [LARGE SCALE GENOMIC DNA]</scope>
    <source>
        <strain evidence="1 2">LB32</strain>
    </source>
</reference>
<evidence type="ECO:0000313" key="1">
    <source>
        <dbReference type="EMBL" id="RQX13855.1"/>
    </source>
</evidence>
<comment type="caution">
    <text evidence="1">The sequence shown here is derived from an EMBL/GenBank/DDBJ whole genome shotgun (WGS) entry which is preliminary data.</text>
</comment>
<dbReference type="EMBL" id="QGSY01000081">
    <property type="protein sequence ID" value="RQX13855.1"/>
    <property type="molecule type" value="Genomic_DNA"/>
</dbReference>
<proteinExistence type="predicted"/>
<gene>
    <name evidence="1" type="ORF">DLJ58_02700</name>
</gene>
<dbReference type="AlphaFoldDB" id="A0A3N9XL61"/>
<keyword evidence="2" id="KW-1185">Reference proteome</keyword>
<protein>
    <submittedName>
        <fullName evidence="1">Uncharacterized protein</fullName>
    </submittedName>
</protein>
<dbReference type="Proteomes" id="UP000266889">
    <property type="component" value="Unassembled WGS sequence"/>
</dbReference>